<feature type="compositionally biased region" description="Polar residues" evidence="1">
    <location>
        <begin position="2157"/>
        <end position="2172"/>
    </location>
</feature>
<organism evidence="3 4">
    <name type="scientific">Poecilia formosa</name>
    <name type="common">Amazon molly</name>
    <name type="synonym">Limia formosa</name>
    <dbReference type="NCBI Taxonomy" id="48698"/>
    <lineage>
        <taxon>Eukaryota</taxon>
        <taxon>Metazoa</taxon>
        <taxon>Chordata</taxon>
        <taxon>Craniata</taxon>
        <taxon>Vertebrata</taxon>
        <taxon>Euteleostomi</taxon>
        <taxon>Actinopterygii</taxon>
        <taxon>Neopterygii</taxon>
        <taxon>Teleostei</taxon>
        <taxon>Neoteleostei</taxon>
        <taxon>Acanthomorphata</taxon>
        <taxon>Ovalentaria</taxon>
        <taxon>Atherinomorphae</taxon>
        <taxon>Cyprinodontiformes</taxon>
        <taxon>Poeciliidae</taxon>
        <taxon>Poeciliinae</taxon>
        <taxon>Poecilia</taxon>
    </lineage>
</organism>
<name>A0A096LWL6_POEFO</name>
<feature type="compositionally biased region" description="Polar residues" evidence="1">
    <location>
        <begin position="1993"/>
        <end position="2005"/>
    </location>
</feature>
<feature type="compositionally biased region" description="Basic and acidic residues" evidence="1">
    <location>
        <begin position="348"/>
        <end position="358"/>
    </location>
</feature>
<dbReference type="PANTHER" id="PTHR33775">
    <property type="entry name" value="CARDIAC-ENRICHED FHL2-INTERACTING PROTEIN-RELATED"/>
    <property type="match status" value="1"/>
</dbReference>
<dbReference type="OMA" id="TRYNRTP"/>
<feature type="compositionally biased region" description="Basic and acidic residues" evidence="1">
    <location>
        <begin position="2038"/>
        <end position="2048"/>
    </location>
</feature>
<feature type="compositionally biased region" description="Basic and acidic residues" evidence="1">
    <location>
        <begin position="1616"/>
        <end position="1641"/>
    </location>
</feature>
<feature type="compositionally biased region" description="Low complexity" evidence="1">
    <location>
        <begin position="2496"/>
        <end position="2513"/>
    </location>
</feature>
<feature type="region of interest" description="Disordered" evidence="1">
    <location>
        <begin position="164"/>
        <end position="361"/>
    </location>
</feature>
<feature type="compositionally biased region" description="Basic and acidic residues" evidence="1">
    <location>
        <begin position="862"/>
        <end position="873"/>
    </location>
</feature>
<reference evidence="3" key="2">
    <citation type="submission" date="2025-08" db="UniProtKB">
        <authorList>
            <consortium name="Ensembl"/>
        </authorList>
    </citation>
    <scope>IDENTIFICATION</scope>
</reference>
<feature type="region of interest" description="Disordered" evidence="1">
    <location>
        <begin position="1670"/>
        <end position="1770"/>
    </location>
</feature>
<feature type="region of interest" description="Disordered" evidence="1">
    <location>
        <begin position="64"/>
        <end position="120"/>
    </location>
</feature>
<feature type="compositionally biased region" description="Polar residues" evidence="1">
    <location>
        <begin position="624"/>
        <end position="649"/>
    </location>
</feature>
<feature type="region of interest" description="Disordered" evidence="1">
    <location>
        <begin position="849"/>
        <end position="875"/>
    </location>
</feature>
<proteinExistence type="predicted"/>
<feature type="compositionally biased region" description="Low complexity" evidence="1">
    <location>
        <begin position="1114"/>
        <end position="1126"/>
    </location>
</feature>
<feature type="region of interest" description="Disordered" evidence="1">
    <location>
        <begin position="1291"/>
        <end position="1372"/>
    </location>
</feature>
<feature type="compositionally biased region" description="Polar residues" evidence="1">
    <location>
        <begin position="2181"/>
        <end position="2192"/>
    </location>
</feature>
<feature type="region of interest" description="Disordered" evidence="1">
    <location>
        <begin position="588"/>
        <end position="609"/>
    </location>
</feature>
<feature type="region of interest" description="Disordered" evidence="1">
    <location>
        <begin position="624"/>
        <end position="726"/>
    </location>
</feature>
<feature type="domain" description="DUF4585" evidence="2">
    <location>
        <begin position="2516"/>
        <end position="2572"/>
    </location>
</feature>
<feature type="compositionally biased region" description="Polar residues" evidence="1">
    <location>
        <begin position="1702"/>
        <end position="1720"/>
    </location>
</feature>
<feature type="compositionally biased region" description="Low complexity" evidence="1">
    <location>
        <begin position="1152"/>
        <end position="1169"/>
    </location>
</feature>
<reference evidence="4" key="1">
    <citation type="submission" date="2013-10" db="EMBL/GenBank/DDBJ databases">
        <authorList>
            <person name="Schartl M."/>
            <person name="Warren W."/>
        </authorList>
    </citation>
    <scope>NUCLEOTIDE SEQUENCE [LARGE SCALE GENOMIC DNA]</scope>
    <source>
        <strain evidence="4">female</strain>
    </source>
</reference>
<feature type="compositionally biased region" description="Polar residues" evidence="1">
    <location>
        <begin position="1492"/>
        <end position="1504"/>
    </location>
</feature>
<dbReference type="Ensembl" id="ENSPFOT00000026617.1">
    <property type="protein sequence ID" value="ENSPFOP00000023557.1"/>
    <property type="gene ID" value="ENSPFOG00000024137.1"/>
</dbReference>
<feature type="compositionally biased region" description="Low complexity" evidence="1">
    <location>
        <begin position="64"/>
        <end position="75"/>
    </location>
</feature>
<evidence type="ECO:0000313" key="4">
    <source>
        <dbReference type="Proteomes" id="UP000028760"/>
    </source>
</evidence>
<feature type="compositionally biased region" description="Low complexity" evidence="1">
    <location>
        <begin position="1466"/>
        <end position="1482"/>
    </location>
</feature>
<feature type="region of interest" description="Disordered" evidence="1">
    <location>
        <begin position="2340"/>
        <end position="2421"/>
    </location>
</feature>
<feature type="compositionally biased region" description="Polar residues" evidence="1">
    <location>
        <begin position="323"/>
        <end position="333"/>
    </location>
</feature>
<feature type="compositionally biased region" description="Basic and acidic residues" evidence="1">
    <location>
        <begin position="1797"/>
        <end position="1818"/>
    </location>
</feature>
<protein>
    <submittedName>
        <fullName evidence="3">Si:ch73-43g23.1</fullName>
    </submittedName>
</protein>
<reference evidence="3" key="3">
    <citation type="submission" date="2025-09" db="UniProtKB">
        <authorList>
            <consortium name="Ensembl"/>
        </authorList>
    </citation>
    <scope>IDENTIFICATION</scope>
</reference>
<feature type="compositionally biased region" description="Basic and acidic residues" evidence="1">
    <location>
        <begin position="2641"/>
        <end position="2653"/>
    </location>
</feature>
<feature type="compositionally biased region" description="Polar residues" evidence="1">
    <location>
        <begin position="540"/>
        <end position="565"/>
    </location>
</feature>
<feature type="compositionally biased region" description="Polar residues" evidence="1">
    <location>
        <begin position="441"/>
        <end position="456"/>
    </location>
</feature>
<feature type="region of interest" description="Disordered" evidence="1">
    <location>
        <begin position="2287"/>
        <end position="2313"/>
    </location>
</feature>
<feature type="region of interest" description="Disordered" evidence="1">
    <location>
        <begin position="378"/>
        <end position="412"/>
    </location>
</feature>
<feature type="compositionally biased region" description="Polar residues" evidence="1">
    <location>
        <begin position="481"/>
        <end position="503"/>
    </location>
</feature>
<feature type="compositionally biased region" description="Polar residues" evidence="1">
    <location>
        <begin position="1751"/>
        <end position="1766"/>
    </location>
</feature>
<feature type="compositionally biased region" description="Low complexity" evidence="1">
    <location>
        <begin position="248"/>
        <end position="262"/>
    </location>
</feature>
<feature type="compositionally biased region" description="Basic residues" evidence="1">
    <location>
        <begin position="2449"/>
        <end position="2458"/>
    </location>
</feature>
<accession>A0A096LWL6</accession>
<dbReference type="Pfam" id="PF15232">
    <property type="entry name" value="DUF4585"/>
    <property type="match status" value="1"/>
</dbReference>
<dbReference type="InterPro" id="IPR052303">
    <property type="entry name" value="CEFIP"/>
</dbReference>
<feature type="compositionally biased region" description="Low complexity" evidence="1">
    <location>
        <begin position="1424"/>
        <end position="1443"/>
    </location>
</feature>
<feature type="compositionally biased region" description="Polar residues" evidence="1">
    <location>
        <begin position="2090"/>
        <end position="2106"/>
    </location>
</feature>
<dbReference type="Proteomes" id="UP000028760">
    <property type="component" value="Unassembled WGS sequence"/>
</dbReference>
<feature type="compositionally biased region" description="Basic and acidic residues" evidence="1">
    <location>
        <begin position="507"/>
        <end position="518"/>
    </location>
</feature>
<dbReference type="InterPro" id="IPR027838">
    <property type="entry name" value="DUF4585"/>
</dbReference>
<dbReference type="GeneTree" id="ENSGT00940000168499"/>
<feature type="compositionally biased region" description="Pro residues" evidence="1">
    <location>
        <begin position="2598"/>
        <end position="2613"/>
    </location>
</feature>
<feature type="compositionally biased region" description="Polar residues" evidence="1">
    <location>
        <begin position="268"/>
        <end position="288"/>
    </location>
</feature>
<evidence type="ECO:0000259" key="2">
    <source>
        <dbReference type="Pfam" id="PF15232"/>
    </source>
</evidence>
<feature type="compositionally biased region" description="Low complexity" evidence="1">
    <location>
        <begin position="1343"/>
        <end position="1359"/>
    </location>
</feature>
<feature type="compositionally biased region" description="Polar residues" evidence="1">
    <location>
        <begin position="2401"/>
        <end position="2416"/>
    </location>
</feature>
<feature type="region of interest" description="Disordered" evidence="1">
    <location>
        <begin position="1391"/>
        <end position="1641"/>
    </location>
</feature>
<feature type="compositionally biased region" description="Basic and acidic residues" evidence="1">
    <location>
        <begin position="1681"/>
        <end position="1701"/>
    </location>
</feature>
<feature type="compositionally biased region" description="Low complexity" evidence="1">
    <location>
        <begin position="599"/>
        <end position="609"/>
    </location>
</feature>
<feature type="compositionally biased region" description="Polar residues" evidence="1">
    <location>
        <begin position="1103"/>
        <end position="1113"/>
    </location>
</feature>
<feature type="compositionally biased region" description="Low complexity" evidence="1">
    <location>
        <begin position="714"/>
        <end position="723"/>
    </location>
</feature>
<dbReference type="eggNOG" id="ENOG502QQF3">
    <property type="taxonomic scope" value="Eukaryota"/>
</dbReference>
<evidence type="ECO:0000313" key="3">
    <source>
        <dbReference type="Ensembl" id="ENSPFOP00000023557.1"/>
    </source>
</evidence>
<feature type="region of interest" description="Disordered" evidence="1">
    <location>
        <begin position="1797"/>
        <end position="1886"/>
    </location>
</feature>
<feature type="region of interest" description="Disordered" evidence="1">
    <location>
        <begin position="481"/>
        <end position="576"/>
    </location>
</feature>
<sequence>MDSWTLQGDSYSFMRSAPRTFSLCHREGTPNHVEIFDIINIPTQRSVISETTCLCDIFGDDGESASLSSSPAAGPSVPPQTELEGRAATTPQVDDLNDSSGSYHTAPGSSEGEEGFDDLREGCYSPAWQKECSDGRELDEKGLHLKHPEVAEDSIASFEQKTATPELLHNTSTPSSLTPSYQGLNSGETTPSPGYNSPSSFNPEGRLSSLSSSSAEKRLSPLSPDIQESYRDTESSTINPSSKDRQCNPSNQSLSPSLPHNLAEPEASQLNQNSRSSPETPTDLSQDYTDIKSRINFSSSILHGVDSESPSEAWVASPELRNSYPSPTTQTLPPVSESRGRVSVPDLFSRESTPDIKDSANATELISDLSIAGREITTTPQSQDTGLSTGPGSSVSTPGPRFTPPSPVISVATSPGLVEDRVPAGIRNVTASPHLPAPAFLTNTGSRGPSPALSPTVQNHLTLSEIRRQVSSLVVSNSFSPLPEVQQSSSPDLRNKHSSQVNPSPELHQRASPLEERYNSPSPEVRIFSSSPELRRKQQHSQVAPSPGLHQSSSPLEEKYTSQTPEIGAVTPPPDLIRKEWPCQVKEVSESSLTEQQAVSVSPRSFSFSPQITGVSYSVVQAEGRTSSPFPELSHTSSPDPTHFLVSSESGKDSVDTGVAQSAGSQRNSPRLSDIQSSVSPSQLKNQTPSPQPNYLTPSPEPRSITCSPDDCQSHSSQHQHSSPVTPFTERIFQESLTAQSTEFNPPYTTPVPLTSELQTETITAGITVIPSPTHLAKKAVSPSFKLEKRLETGATEIKRNSSVVEVCTPISVSSDKNLYNSQIQLVTERRETKKKGHCQEISSVAISTQEKHNTQTPLSQEEVKSPSHDITSHRVHRAASKEFVQRQEKLHPLVASNSLNFDSNIYPPGSTCTPQNSRRQLLPKIIQDDKERLAGDMSRHINRRRTPSPPLTRFTPVHIIAPQKPHRKWQNRSNSPSEVVASSLCGNLKEAATSRENPNVDPVDNNSQAHWVRIGKQLEMDREMPLEQERDVGMERQMSREIDRERKREEQAPEREEGRQGVASYRGEQVELSFNARNRKGPVSRSAASTTRETRQGLPTAHSYSESLPATRQLQQQQGLLKLAPLPDPSGCSASRRLKPPTSQDRRSVPRRVSTSRPCQSSSSSMGSELDEADHEVKWLTDVAFRSLSSPEVDYLEMYNSSHCSSTNISQPSTHDSPAGVNAACLSYADFRGSAPKLDLDELSSHQQYPHTLDCLDPARRCELGSFECIDVAVEREDCRKVRRGVPKRQIQLKRRNNTEGKQDESSENSSPGLPVMVESPSQETHPRGIFVRQHSTPAAMQETPPSESSSELSQQNERQSKLQKSASMDETYSKTKIASCLIKNVLSKKMQGVDRQPDEQASEEASPPTESAVAPWEESPKLDSCNLSSSLQSDHSLSSERLSLRGETGMKDQATLPKDYGLKSSYRPSSSSSGRSVTFSQTDSEEADSQTRSTKSSASEIKSNCGIPFEGKRSGLQSWQTHETVVGAPVKAPAWDTAAPSERPSGNTLARGTNRDQKVENKDQRRQLPQGDKDPYTSKTQEIKLKAVEKKKASLNVCLTPEAESKSFPPDGSATEKEENTKTKAEDKIRDEGDRDDSIKAPIHKVRDVRRLVKNTYNLSFKAVSPFNQSGVNEENCNEETREEVPVEEKINKLKEAAKDSTNQISLHSTQNKRNSPSGPQPMQIECKAVCWKDDKNKIPSMRKDLGDKNQSPLLSSPDANSKASRLKHMTEEKMIPKLGEHDVSIAAEKKKNAIEIHKVPDSEDKPTLARTDRKPPMLGSLPKQPSKEREVSTAVVLIREKSNKSNMSASLSHEETSAQIKAPASLSPAPTVSGGASGGSVGHSVSMLLKEKGYQADIGAVVSDGQNLTRGKGPTCKHVNSLEIPLQTIPPSEKVCPESHRGRTFSSSSTTSGPSAMTESADVLEKPTEEEGVSIKPPKKDTETTKRNTMDQTLITTKQTDTIGDFEAVKRLDPTFPPRSPAVRRFKPQPGETRSPSKETEKKEIPSPSLGSHRPQTIEVKSIAKNSQKPAVPPKPNCKFKPGDLGNVTNEAQRSSTTSSSGKQRNEERPQTIVVSSPTVYRKISNESASASNHSRKLAVSAVSNIKPPPHRTTAANVPSISNMSTACSDTEAVADQGQHQQSAASPLSSRHARKPESLTATSDTSLDVAQQLVPQPNPHQNAGFTLSEVDQSTSTDPEGQQCSWATCAHEQTVPVSSNNLKQVPAVSTTQKYTHQPYRRTVSNEHAQRIDEQNFYTSDDPPSYDERESFSPLLLPDMTSARSNRYQPSSHPPCSCTASYPSHCGPTSPHQHRSPHNLTPPGLPHSPGQALPYQVAQPPLHAHHCRPETQPLGYQPRSPKSSPLGPNQPQSMYQPLHPSAACVPLPSLMQACPADRSLLPQQHIGARRPPVHRSPHQQPPNLTGAPYSDPGHSHSPVLPPIDPQYLCGPQSMGPSYGSEYGGDSSSVYSESSYAQPPRRVLLDPETGKYFYIEVPVQPLRKMLFDPETGQYVEVLIPQQAMSHSGLYPPAGPHFQPLHNHSIYAPAPQYMPCAAPPPLAHPQVQPQPPQYPEASAAPPLHPSGPGVSYRNPSGQGSKPEPKNHPPLDQRYLENMYYVPSVINASPNTTPPDYYHRHPSNLPTTGGKRS</sequence>
<evidence type="ECO:0000256" key="1">
    <source>
        <dbReference type="SAM" id="MobiDB-lite"/>
    </source>
</evidence>
<dbReference type="PANTHER" id="PTHR33775:SF1">
    <property type="entry name" value="PROLINE-RICH BASIC PROTEIN 1"/>
    <property type="match status" value="1"/>
</dbReference>
<feature type="region of interest" description="Disordered" evidence="1">
    <location>
        <begin position="2598"/>
        <end position="2691"/>
    </location>
</feature>
<dbReference type="EMBL" id="AYCK01008901">
    <property type="status" value="NOT_ANNOTATED_CDS"/>
    <property type="molecule type" value="Genomic_DNA"/>
</dbReference>
<feature type="region of interest" description="Disordered" evidence="1">
    <location>
        <begin position="429"/>
        <end position="456"/>
    </location>
</feature>
<feature type="compositionally biased region" description="Basic and acidic residues" evidence="1">
    <location>
        <begin position="1733"/>
        <end position="1750"/>
    </location>
</feature>
<keyword evidence="4" id="KW-1185">Reference proteome</keyword>
<feature type="compositionally biased region" description="Polar residues" evidence="1">
    <location>
        <begin position="659"/>
        <end position="697"/>
    </location>
</feature>
<feature type="compositionally biased region" description="Polar residues" evidence="1">
    <location>
        <begin position="2202"/>
        <end position="2244"/>
    </location>
</feature>
<feature type="compositionally biased region" description="Polar residues" evidence="1">
    <location>
        <begin position="849"/>
        <end position="860"/>
    </location>
</feature>
<feature type="region of interest" description="Disordered" evidence="1">
    <location>
        <begin position="1933"/>
        <end position="2244"/>
    </location>
</feature>
<feature type="compositionally biased region" description="Polar residues" evidence="1">
    <location>
        <begin position="164"/>
        <end position="202"/>
    </location>
</feature>
<dbReference type="GO" id="GO:0005654">
    <property type="term" value="C:nucleoplasm"/>
    <property type="evidence" value="ECO:0007669"/>
    <property type="project" value="TreeGrafter"/>
</dbReference>
<feature type="compositionally biased region" description="Basic and acidic residues" evidence="1">
    <location>
        <begin position="1023"/>
        <end position="1060"/>
    </location>
</feature>
<feature type="compositionally biased region" description="Low complexity" evidence="1">
    <location>
        <begin position="385"/>
        <end position="400"/>
    </location>
</feature>
<feature type="region of interest" description="Disordered" evidence="1">
    <location>
        <begin position="2449"/>
        <end position="2513"/>
    </location>
</feature>
<feature type="region of interest" description="Disordered" evidence="1">
    <location>
        <begin position="1023"/>
        <end position="1171"/>
    </location>
</feature>
<feature type="compositionally biased region" description="Basic and acidic residues" evidence="1">
    <location>
        <begin position="1555"/>
        <end position="1594"/>
    </location>
</feature>
<feature type="compositionally biased region" description="Basic and acidic residues" evidence="1">
    <location>
        <begin position="1981"/>
        <end position="1992"/>
    </location>
</feature>